<accession>A0A921TBX0</accession>
<feature type="region of interest" description="Disordered" evidence="1">
    <location>
        <begin position="146"/>
        <end position="182"/>
    </location>
</feature>
<gene>
    <name evidence="2" type="ORF">PMES_02677</name>
</gene>
<dbReference type="InterPro" id="IPR043129">
    <property type="entry name" value="ATPase_NBD"/>
</dbReference>
<feature type="compositionally biased region" description="Low complexity" evidence="1">
    <location>
        <begin position="776"/>
        <end position="785"/>
    </location>
</feature>
<feature type="compositionally biased region" description="Low complexity" evidence="1">
    <location>
        <begin position="365"/>
        <end position="380"/>
    </location>
</feature>
<dbReference type="OrthoDB" id="7870459at2"/>
<dbReference type="SUPFAM" id="SSF53067">
    <property type="entry name" value="Actin-like ATPase domain"/>
    <property type="match status" value="1"/>
</dbReference>
<organism evidence="2 3">
    <name type="scientific">Profundibacterium mesophilum KAUST100406-0324</name>
    <dbReference type="NCBI Taxonomy" id="1037889"/>
    <lineage>
        <taxon>Bacteria</taxon>
        <taxon>Pseudomonadati</taxon>
        <taxon>Pseudomonadota</taxon>
        <taxon>Alphaproteobacteria</taxon>
        <taxon>Rhodobacterales</taxon>
        <taxon>Roseobacteraceae</taxon>
        <taxon>Profundibacterium</taxon>
    </lineage>
</organism>
<keyword evidence="2" id="KW-0946">Virion</keyword>
<feature type="compositionally biased region" description="Basic and acidic residues" evidence="1">
    <location>
        <begin position="729"/>
        <end position="744"/>
    </location>
</feature>
<dbReference type="EMBL" id="APKE01000033">
    <property type="protein sequence ID" value="KAF0674968.1"/>
    <property type="molecule type" value="Genomic_DNA"/>
</dbReference>
<evidence type="ECO:0000256" key="1">
    <source>
        <dbReference type="SAM" id="MobiDB-lite"/>
    </source>
</evidence>
<name>A0A921TBX0_9RHOB</name>
<feature type="region of interest" description="Disordered" evidence="1">
    <location>
        <begin position="805"/>
        <end position="862"/>
    </location>
</feature>
<evidence type="ECO:0000313" key="2">
    <source>
        <dbReference type="EMBL" id="KAF0674968.1"/>
    </source>
</evidence>
<keyword evidence="3" id="KW-1185">Reference proteome</keyword>
<feature type="compositionally biased region" description="Low complexity" evidence="1">
    <location>
        <begin position="712"/>
        <end position="728"/>
    </location>
</feature>
<dbReference type="Gene3D" id="3.30.420.380">
    <property type="match status" value="1"/>
</dbReference>
<sequence>MKKTLALDLSHTGIRVTVTAGSETRTLGEVALDDPALDAALRDLRAMAQAQSDGPLETLLVIPASEILYLSVDAAGDTAAARETSLRAQLEGRTPYDLSELVYDWRALDETRVALAAVAIETLSEAETFAVNHGFNPRRFTALPRDGAFPGRADFGPTAHASGAPITATPPPPDNASPHHAEAAPAIHRAAGAEALAPAREDETPAQAEAPQDETSTDGLASDAVAHEDVPASPELPGEAAPIVDDAAMQPGAGADLPDPQAESAEPEGPAENGGDDATGPSDTREAEAGETGEDMHDRRDAAPEGRAEADAVAPEEVAAHPANPESQAPKSDAAPSADAPVPVPVIEGVPESLVPAQEAEEAAELPSASSTSDAKTSSAEMGQDKDSAAEDMPNTPQETGAQDEDPRPAKCSGVPLSTLRPDEAAADAPATVAPSGPRQPVEEPARFGPKGPKLPPRVPAGPAAPARPAMGPVAGTGAAAAAADARDAAVGGDAKGARAARPHRSAPNGAGIAKGTGARDMHPRSANVTPGPATAGPAAILAARAGMTGETNGLAPLAPLSTSPLDIMSFERGTAAARRAPATTAKPAAPQDEAEALTIFGARGRAAPGGGLPSGLVAGGLAAALVGAFVLVGAAWWMGDEAEQTGSPREMAEAPVVEPEAPQAAPAPDTPQTARRGAADAAGVPTGTILSPGGLRESALFDDAPGDDSGDTALLAPPDDAAPATGTDTEREQGLELAARPDDDTALFAEPEGTAASADPDDARAAPPPSDGESDPAGPDAADPLARQAVAADTAIRYAMTGVWDDAPSMTAAPGGERLDDLNPAPLDPAIEGLALPVRPSDTGPGFVPTRLVTLPPPPSGRRFDFGADGMIVATAEGALNPDGIIVTKGTPPATPPARPDRPAGDAPQESGETPATADAAPDAEEAVPPPAAASEVTAAEAAQDPLAGDVAAGVARLEPRPRPEPAGNTTDADGTPDAAGAGETAQTTSSDSAAAGIAARVLTPEAAPGESVEPAEEAPAAAPVSPYAVERSRSPARRPADLAVRAAAAAAARSIAGTGGSQAGQALRQPGTPELGLAKVNLVGVYGSASNRRALVRLPTGRFVKLKVGDTLDGGRVAQIDAAQLSYVRDGRTIVLDMPNS</sequence>
<dbReference type="RefSeq" id="WP_159966195.1">
    <property type="nucleotide sequence ID" value="NZ_APKE01000033.1"/>
</dbReference>
<feature type="compositionally biased region" description="Low complexity" evidence="1">
    <location>
        <begin position="461"/>
        <end position="472"/>
    </location>
</feature>
<reference evidence="2" key="1">
    <citation type="submission" date="2013-03" db="EMBL/GenBank/DDBJ databases">
        <title>Genome Sequence of the Profundibacterium mesophilum strain KAUST100406-0324T from Red Sea, a novel genus in the family Rhodobacteraceae.</title>
        <authorList>
            <person name="Essack M."/>
            <person name="Alam I."/>
            <person name="Lafi F."/>
            <person name="Alawi W."/>
            <person name="Kamanu F."/>
            <person name="Al-Suwailem A."/>
            <person name="Lee O.O."/>
            <person name="Xu Y."/>
            <person name="Bajic V."/>
            <person name="Qian P.-Y."/>
            <person name="Archer J."/>
        </authorList>
    </citation>
    <scope>NUCLEOTIDE SEQUENCE</scope>
    <source>
        <strain evidence="2">KAUST100406-0324</strain>
    </source>
</reference>
<feature type="compositionally biased region" description="Low complexity" evidence="1">
    <location>
        <begin position="934"/>
        <end position="944"/>
    </location>
</feature>
<evidence type="ECO:0000313" key="3">
    <source>
        <dbReference type="Proteomes" id="UP000698242"/>
    </source>
</evidence>
<feature type="region of interest" description="Disordered" evidence="1">
    <location>
        <begin position="494"/>
        <end position="525"/>
    </location>
</feature>
<feature type="compositionally biased region" description="Low complexity" evidence="1">
    <location>
        <begin position="906"/>
        <end position="922"/>
    </location>
</feature>
<feature type="region of interest" description="Disordered" evidence="1">
    <location>
        <begin position="884"/>
        <end position="1038"/>
    </location>
</feature>
<feature type="compositionally biased region" description="Basic and acidic residues" evidence="1">
    <location>
        <begin position="283"/>
        <end position="310"/>
    </location>
</feature>
<feature type="region of interest" description="Disordered" evidence="1">
    <location>
        <begin position="194"/>
        <end position="472"/>
    </location>
</feature>
<keyword evidence="2" id="KW-0261">Viral envelope protein</keyword>
<feature type="compositionally biased region" description="Low complexity" evidence="1">
    <location>
        <begin position="654"/>
        <end position="676"/>
    </location>
</feature>
<comment type="caution">
    <text evidence="2">The sequence shown here is derived from an EMBL/GenBank/DDBJ whole genome shotgun (WGS) entry which is preliminary data.</text>
</comment>
<protein>
    <submittedName>
        <fullName evidence="2">Envelope glycoprotein C</fullName>
    </submittedName>
</protein>
<feature type="region of interest" description="Disordered" evidence="1">
    <location>
        <begin position="644"/>
        <end position="788"/>
    </location>
</feature>
<proteinExistence type="predicted"/>
<feature type="compositionally biased region" description="Low complexity" evidence="1">
    <location>
        <begin position="1006"/>
        <end position="1031"/>
    </location>
</feature>
<feature type="compositionally biased region" description="Low complexity" evidence="1">
    <location>
        <begin position="311"/>
        <end position="352"/>
    </location>
</feature>
<feature type="compositionally biased region" description="Low complexity" evidence="1">
    <location>
        <begin position="967"/>
        <end position="997"/>
    </location>
</feature>
<dbReference type="Proteomes" id="UP000698242">
    <property type="component" value="Unassembled WGS sequence"/>
</dbReference>
<dbReference type="AlphaFoldDB" id="A0A921TBX0"/>